<dbReference type="InterPro" id="IPR036397">
    <property type="entry name" value="RNaseH_sf"/>
</dbReference>
<dbReference type="GO" id="GO:0003676">
    <property type="term" value="F:nucleic acid binding"/>
    <property type="evidence" value="ECO:0007669"/>
    <property type="project" value="InterPro"/>
</dbReference>
<dbReference type="EC" id="2.7.7.49" evidence="1"/>
<dbReference type="InterPro" id="IPR001584">
    <property type="entry name" value="Integrase_cat-core"/>
</dbReference>
<evidence type="ECO:0000259" key="2">
    <source>
        <dbReference type="PROSITE" id="PS50994"/>
    </source>
</evidence>
<accession>A0A6J1R0F9</accession>
<dbReference type="RefSeq" id="XP_024887613.1">
    <property type="nucleotide sequence ID" value="XM_025031845.1"/>
</dbReference>
<dbReference type="InterPro" id="IPR012337">
    <property type="entry name" value="RNaseH-like_sf"/>
</dbReference>
<sequence length="144" mass="16518">MKQLAREYVYWPRISDDIEHLVRQCDACALTQKLPIKVLLNPWPIPKRPLERMHIDYASPIDGQYILIFVDAYSKFFDLAITPTISRASRTVELCHEVFSRYGPPEVLISDHGTQFTLGLFADLCKNLQITHLLSPVNHPQSNG</sequence>
<dbReference type="GO" id="GO:0003964">
    <property type="term" value="F:RNA-directed DNA polymerase activity"/>
    <property type="evidence" value="ECO:0007669"/>
    <property type="project" value="UniProtKB-EC"/>
</dbReference>
<dbReference type="PANTHER" id="PTHR37984:SF5">
    <property type="entry name" value="PROTEIN NYNRIN-LIKE"/>
    <property type="match status" value="1"/>
</dbReference>
<dbReference type="GeneID" id="112464702"/>
<organism evidence="3 5">
    <name type="scientific">Temnothorax curvispinosus</name>
    <dbReference type="NCBI Taxonomy" id="300111"/>
    <lineage>
        <taxon>Eukaryota</taxon>
        <taxon>Metazoa</taxon>
        <taxon>Ecdysozoa</taxon>
        <taxon>Arthropoda</taxon>
        <taxon>Hexapoda</taxon>
        <taxon>Insecta</taxon>
        <taxon>Pterygota</taxon>
        <taxon>Neoptera</taxon>
        <taxon>Endopterygota</taxon>
        <taxon>Hymenoptera</taxon>
        <taxon>Apocrita</taxon>
        <taxon>Aculeata</taxon>
        <taxon>Formicoidea</taxon>
        <taxon>Formicidae</taxon>
        <taxon>Myrmicinae</taxon>
        <taxon>Temnothorax</taxon>
    </lineage>
</organism>
<evidence type="ECO:0000313" key="3">
    <source>
        <dbReference type="Proteomes" id="UP000504618"/>
    </source>
</evidence>
<dbReference type="PANTHER" id="PTHR37984">
    <property type="entry name" value="PROTEIN CBG26694"/>
    <property type="match status" value="1"/>
</dbReference>
<dbReference type="AlphaFoldDB" id="A0A6J1R0F9"/>
<keyword evidence="3" id="KW-1185">Reference proteome</keyword>
<dbReference type="Gene3D" id="3.30.420.10">
    <property type="entry name" value="Ribonuclease H-like superfamily/Ribonuclease H"/>
    <property type="match status" value="1"/>
</dbReference>
<dbReference type="SUPFAM" id="SSF53098">
    <property type="entry name" value="Ribonuclease H-like"/>
    <property type="match status" value="1"/>
</dbReference>
<dbReference type="Gene3D" id="1.10.340.70">
    <property type="match status" value="1"/>
</dbReference>
<protein>
    <recommendedName>
        <fullName evidence="1">RNA-directed DNA polymerase</fullName>
        <ecNumber evidence="1">2.7.7.49</ecNumber>
    </recommendedName>
</protein>
<feature type="domain" description="Integrase catalytic" evidence="2">
    <location>
        <begin position="45"/>
        <end position="144"/>
    </location>
</feature>
<dbReference type="PROSITE" id="PS50994">
    <property type="entry name" value="INTEGRASE"/>
    <property type="match status" value="1"/>
</dbReference>
<evidence type="ECO:0000256" key="1">
    <source>
        <dbReference type="ARBA" id="ARBA00012493"/>
    </source>
</evidence>
<evidence type="ECO:0000313" key="4">
    <source>
        <dbReference type="RefSeq" id="XP_024872885.1"/>
    </source>
</evidence>
<dbReference type="InterPro" id="IPR041588">
    <property type="entry name" value="Integrase_H2C2"/>
</dbReference>
<dbReference type="InterPro" id="IPR050951">
    <property type="entry name" value="Retrovirus_Pol_polyprotein"/>
</dbReference>
<reference evidence="4 5" key="1">
    <citation type="submission" date="2025-04" db="UniProtKB">
        <authorList>
            <consortium name="RefSeq"/>
        </authorList>
    </citation>
    <scope>IDENTIFICATION</scope>
    <source>
        <tissue evidence="4 5">Whole body</tissue>
    </source>
</reference>
<dbReference type="Proteomes" id="UP000504618">
    <property type="component" value="Unplaced"/>
</dbReference>
<name>A0A6J1R0F9_9HYME</name>
<dbReference type="Pfam" id="PF00665">
    <property type="entry name" value="rve"/>
    <property type="match status" value="1"/>
</dbReference>
<dbReference type="Pfam" id="PF17921">
    <property type="entry name" value="Integrase_H2C2"/>
    <property type="match status" value="1"/>
</dbReference>
<gene>
    <name evidence="5" type="primary">LOC112464702</name>
    <name evidence="4" type="synonym">LOC112455300</name>
</gene>
<dbReference type="OrthoDB" id="7550577at2759"/>
<evidence type="ECO:0000313" key="5">
    <source>
        <dbReference type="RefSeq" id="XP_024887613.1"/>
    </source>
</evidence>
<proteinExistence type="predicted"/>
<dbReference type="GO" id="GO:0015074">
    <property type="term" value="P:DNA integration"/>
    <property type="evidence" value="ECO:0007669"/>
    <property type="project" value="InterPro"/>
</dbReference>
<dbReference type="RefSeq" id="XP_024872885.1">
    <property type="nucleotide sequence ID" value="XM_025017117.1"/>
</dbReference>